<accession>X1QBW7</accession>
<proteinExistence type="predicted"/>
<name>X1QBW7_9ZZZZ</name>
<dbReference type="AlphaFoldDB" id="X1QBW7"/>
<evidence type="ECO:0000313" key="1">
    <source>
        <dbReference type="EMBL" id="GAI52301.1"/>
    </source>
</evidence>
<gene>
    <name evidence="1" type="ORF">S06H3_56408</name>
</gene>
<sequence>MVLTFEQSQEKDKCKHTHKKELDELKDLYSEKLHTRNMAELNIKLKIAKLEFQKQLEFTKNLAH</sequence>
<reference evidence="1" key="1">
    <citation type="journal article" date="2014" name="Front. Microbiol.">
        <title>High frequency of phylogenetically diverse reductive dehalogenase-homologous genes in deep subseafloor sedimentary metagenomes.</title>
        <authorList>
            <person name="Kawai M."/>
            <person name="Futagami T."/>
            <person name="Toyoda A."/>
            <person name="Takaki Y."/>
            <person name="Nishi S."/>
            <person name="Hori S."/>
            <person name="Arai W."/>
            <person name="Tsubouchi T."/>
            <person name="Morono Y."/>
            <person name="Uchiyama I."/>
            <person name="Ito T."/>
            <person name="Fujiyama A."/>
            <person name="Inagaki F."/>
            <person name="Takami H."/>
        </authorList>
    </citation>
    <scope>NUCLEOTIDE SEQUENCE</scope>
    <source>
        <strain evidence="1">Expedition CK06-06</strain>
    </source>
</reference>
<comment type="caution">
    <text evidence="1">The sequence shown here is derived from an EMBL/GenBank/DDBJ whole genome shotgun (WGS) entry which is preliminary data.</text>
</comment>
<protein>
    <submittedName>
        <fullName evidence="1">Uncharacterized protein</fullName>
    </submittedName>
</protein>
<dbReference type="EMBL" id="BARV01036279">
    <property type="protein sequence ID" value="GAI52301.1"/>
    <property type="molecule type" value="Genomic_DNA"/>
</dbReference>
<organism evidence="1">
    <name type="scientific">marine sediment metagenome</name>
    <dbReference type="NCBI Taxonomy" id="412755"/>
    <lineage>
        <taxon>unclassified sequences</taxon>
        <taxon>metagenomes</taxon>
        <taxon>ecological metagenomes</taxon>
    </lineage>
</organism>